<accession>A0A2R6PC66</accession>
<dbReference type="AlphaFoldDB" id="A0A2R6PC66"/>
<comment type="caution">
    <text evidence="1">The sequence shown here is derived from an EMBL/GenBank/DDBJ whole genome shotgun (WGS) entry which is preliminary data.</text>
</comment>
<reference evidence="1 2" key="1">
    <citation type="submission" date="2018-02" db="EMBL/GenBank/DDBJ databases">
        <title>Genome sequence of the basidiomycete white-rot fungus Phlebia centrifuga.</title>
        <authorList>
            <person name="Granchi Z."/>
            <person name="Peng M."/>
            <person name="de Vries R.P."/>
            <person name="Hilden K."/>
            <person name="Makela M.R."/>
            <person name="Grigoriev I."/>
            <person name="Riley R."/>
        </authorList>
    </citation>
    <scope>NUCLEOTIDE SEQUENCE [LARGE SCALE GENOMIC DNA]</scope>
    <source>
        <strain evidence="1 2">FBCC195</strain>
    </source>
</reference>
<gene>
    <name evidence="1" type="ORF">PHLCEN_2v5039</name>
</gene>
<evidence type="ECO:0000313" key="2">
    <source>
        <dbReference type="Proteomes" id="UP000186601"/>
    </source>
</evidence>
<dbReference type="Proteomes" id="UP000186601">
    <property type="component" value="Unassembled WGS sequence"/>
</dbReference>
<keyword evidence="2" id="KW-1185">Reference proteome</keyword>
<sequence length="63" mass="7125">MACRKRGVYELLDGCNQVRDREALKPCTGRIDARERSDVRITGASEGRPIRSVWEAMQGVFLT</sequence>
<dbReference type="EMBL" id="MLYV02000502">
    <property type="protein sequence ID" value="PSR88890.1"/>
    <property type="molecule type" value="Genomic_DNA"/>
</dbReference>
<proteinExistence type="predicted"/>
<name>A0A2R6PC66_9APHY</name>
<protein>
    <submittedName>
        <fullName evidence="1">Uncharacterized protein</fullName>
    </submittedName>
</protein>
<organism evidence="1 2">
    <name type="scientific">Hermanssonia centrifuga</name>
    <dbReference type="NCBI Taxonomy" id="98765"/>
    <lineage>
        <taxon>Eukaryota</taxon>
        <taxon>Fungi</taxon>
        <taxon>Dikarya</taxon>
        <taxon>Basidiomycota</taxon>
        <taxon>Agaricomycotina</taxon>
        <taxon>Agaricomycetes</taxon>
        <taxon>Polyporales</taxon>
        <taxon>Meruliaceae</taxon>
        <taxon>Hermanssonia</taxon>
    </lineage>
</organism>
<evidence type="ECO:0000313" key="1">
    <source>
        <dbReference type="EMBL" id="PSR88890.1"/>
    </source>
</evidence>